<dbReference type="EMBL" id="GIFC01004285">
    <property type="protein sequence ID" value="MXU86368.1"/>
    <property type="molecule type" value="Transcribed_RNA"/>
</dbReference>
<organism evidence="2">
    <name type="scientific">Ixodes ricinus</name>
    <name type="common">Common tick</name>
    <name type="synonym">Acarus ricinus</name>
    <dbReference type="NCBI Taxonomy" id="34613"/>
    <lineage>
        <taxon>Eukaryota</taxon>
        <taxon>Metazoa</taxon>
        <taxon>Ecdysozoa</taxon>
        <taxon>Arthropoda</taxon>
        <taxon>Chelicerata</taxon>
        <taxon>Arachnida</taxon>
        <taxon>Acari</taxon>
        <taxon>Parasitiformes</taxon>
        <taxon>Ixodida</taxon>
        <taxon>Ixodoidea</taxon>
        <taxon>Ixodidae</taxon>
        <taxon>Ixodinae</taxon>
        <taxon>Ixodes</taxon>
    </lineage>
</organism>
<sequence>MGFTPSLFAACLVIRTQAAAPSFRVLALAAVIVPPSFKNTVGTEPNFSKLAFLYSSSSLTTVSGLPRFPDMVTGTISLAKTPAFAAASLLL</sequence>
<feature type="chain" id="PRO_5025676948" evidence="1">
    <location>
        <begin position="19"/>
        <end position="91"/>
    </location>
</feature>
<feature type="signal peptide" evidence="1">
    <location>
        <begin position="1"/>
        <end position="18"/>
    </location>
</feature>
<accession>A0A6B0U413</accession>
<evidence type="ECO:0000313" key="2">
    <source>
        <dbReference type="EMBL" id="MXU86368.1"/>
    </source>
</evidence>
<proteinExistence type="predicted"/>
<protein>
    <submittedName>
        <fullName evidence="2">Putative secreted protein</fullName>
    </submittedName>
</protein>
<dbReference type="AlphaFoldDB" id="A0A6B0U413"/>
<reference evidence="2" key="1">
    <citation type="submission" date="2019-12" db="EMBL/GenBank/DDBJ databases">
        <title>An insight into the sialome of adult female Ixodes ricinus ticks feeding for 6 days.</title>
        <authorList>
            <person name="Perner J."/>
            <person name="Ribeiro J.M.C."/>
        </authorList>
    </citation>
    <scope>NUCLEOTIDE SEQUENCE</scope>
    <source>
        <strain evidence="2">Semi-engorged</strain>
        <tissue evidence="2">Salivary glands</tissue>
    </source>
</reference>
<evidence type="ECO:0000256" key="1">
    <source>
        <dbReference type="SAM" id="SignalP"/>
    </source>
</evidence>
<name>A0A6B0U413_IXORI</name>
<keyword evidence="1" id="KW-0732">Signal</keyword>